<dbReference type="EMBL" id="JBHRYD010000016">
    <property type="protein sequence ID" value="MFC3706220.1"/>
    <property type="molecule type" value="Genomic_DNA"/>
</dbReference>
<keyword evidence="2" id="KW-0255">Endonuclease</keyword>
<dbReference type="InterPro" id="IPR011335">
    <property type="entry name" value="Restrct_endonuc-II-like"/>
</dbReference>
<reference evidence="3" key="1">
    <citation type="journal article" date="2019" name="Int. J. Syst. Evol. Microbiol.">
        <title>The Global Catalogue of Microorganisms (GCM) 10K type strain sequencing project: providing services to taxonomists for standard genome sequencing and annotation.</title>
        <authorList>
            <consortium name="The Broad Institute Genomics Platform"/>
            <consortium name="The Broad Institute Genome Sequencing Center for Infectious Disease"/>
            <person name="Wu L."/>
            <person name="Ma J."/>
        </authorList>
    </citation>
    <scope>NUCLEOTIDE SEQUENCE [LARGE SCALE GENOMIC DNA]</scope>
    <source>
        <strain evidence="3">KCTC 42281</strain>
    </source>
</reference>
<sequence>MVAIPQQQIIEQLAAGDAGHTAQKGIALEEVVNHTLGLFSGITLIHRNAVDVAGSCEIDLILSNNQHPDGLPFLPFYLVIECKNWQAPVDTATVRAFTSKLRLMRMKFGLLVAASGITGDAADRTNSHAHIRDEFNRDELILLVVTRAELERLTSTEEFGALLKLKLGQFLLNMAHF</sequence>
<evidence type="ECO:0000259" key="1">
    <source>
        <dbReference type="Pfam" id="PF04471"/>
    </source>
</evidence>
<keyword evidence="2" id="KW-0378">Hydrolase</keyword>
<evidence type="ECO:0000313" key="2">
    <source>
        <dbReference type="EMBL" id="MFC3706220.1"/>
    </source>
</evidence>
<dbReference type="InterPro" id="IPR007560">
    <property type="entry name" value="Restrct_endonuc_IV_Mrr"/>
</dbReference>
<dbReference type="Proteomes" id="UP001595613">
    <property type="component" value="Unassembled WGS sequence"/>
</dbReference>
<dbReference type="GO" id="GO:0004519">
    <property type="term" value="F:endonuclease activity"/>
    <property type="evidence" value="ECO:0007669"/>
    <property type="project" value="UniProtKB-KW"/>
</dbReference>
<feature type="domain" description="Restriction endonuclease type IV Mrr" evidence="1">
    <location>
        <begin position="54"/>
        <end position="131"/>
    </location>
</feature>
<protein>
    <submittedName>
        <fullName evidence="2">Restriction endonuclease</fullName>
        <ecNumber evidence="2">3.1.21.-</ecNumber>
    </submittedName>
</protein>
<dbReference type="EC" id="3.1.21.-" evidence="2"/>
<dbReference type="GO" id="GO:0016787">
    <property type="term" value="F:hydrolase activity"/>
    <property type="evidence" value="ECO:0007669"/>
    <property type="project" value="UniProtKB-KW"/>
</dbReference>
<comment type="caution">
    <text evidence="2">The sequence shown here is derived from an EMBL/GenBank/DDBJ whole genome shotgun (WGS) entry which is preliminary data.</text>
</comment>
<proteinExistence type="predicted"/>
<dbReference type="Pfam" id="PF04471">
    <property type="entry name" value="Mrr_cat"/>
    <property type="match status" value="1"/>
</dbReference>
<accession>A0ABV7X651</accession>
<keyword evidence="2" id="KW-0540">Nuclease</keyword>
<dbReference type="SUPFAM" id="SSF52980">
    <property type="entry name" value="Restriction endonuclease-like"/>
    <property type="match status" value="1"/>
</dbReference>
<organism evidence="2 3">
    <name type="scientific">Devosia honganensis</name>
    <dbReference type="NCBI Taxonomy" id="1610527"/>
    <lineage>
        <taxon>Bacteria</taxon>
        <taxon>Pseudomonadati</taxon>
        <taxon>Pseudomonadota</taxon>
        <taxon>Alphaproteobacteria</taxon>
        <taxon>Hyphomicrobiales</taxon>
        <taxon>Devosiaceae</taxon>
        <taxon>Devosia</taxon>
    </lineage>
</organism>
<evidence type="ECO:0000313" key="3">
    <source>
        <dbReference type="Proteomes" id="UP001595613"/>
    </source>
</evidence>
<name>A0ABV7X651_9HYPH</name>
<gene>
    <name evidence="2" type="ORF">ACFOOL_15825</name>
</gene>
<keyword evidence="3" id="KW-1185">Reference proteome</keyword>
<dbReference type="RefSeq" id="WP_380098317.1">
    <property type="nucleotide sequence ID" value="NZ_JBHRYD010000016.1"/>
</dbReference>